<accession>A0AAV7UCW2</accession>
<dbReference type="EMBL" id="JANPWB010000005">
    <property type="protein sequence ID" value="KAJ1186688.1"/>
    <property type="molecule type" value="Genomic_DNA"/>
</dbReference>
<evidence type="ECO:0000313" key="1">
    <source>
        <dbReference type="EMBL" id="KAJ1186688.1"/>
    </source>
</evidence>
<dbReference type="Proteomes" id="UP001066276">
    <property type="component" value="Chromosome 3_1"/>
</dbReference>
<evidence type="ECO:0000313" key="2">
    <source>
        <dbReference type="Proteomes" id="UP001066276"/>
    </source>
</evidence>
<keyword evidence="2" id="KW-1185">Reference proteome</keyword>
<comment type="caution">
    <text evidence="1">The sequence shown here is derived from an EMBL/GenBank/DDBJ whole genome shotgun (WGS) entry which is preliminary data.</text>
</comment>
<proteinExistence type="predicted"/>
<evidence type="ECO:0008006" key="3">
    <source>
        <dbReference type="Google" id="ProtNLM"/>
    </source>
</evidence>
<gene>
    <name evidence="1" type="ORF">NDU88_003469</name>
</gene>
<reference evidence="1" key="1">
    <citation type="journal article" date="2022" name="bioRxiv">
        <title>Sequencing and chromosome-scale assembly of the giantPleurodeles waltlgenome.</title>
        <authorList>
            <person name="Brown T."/>
            <person name="Elewa A."/>
            <person name="Iarovenko S."/>
            <person name="Subramanian E."/>
            <person name="Araus A.J."/>
            <person name="Petzold A."/>
            <person name="Susuki M."/>
            <person name="Suzuki K.-i.T."/>
            <person name="Hayashi T."/>
            <person name="Toyoda A."/>
            <person name="Oliveira C."/>
            <person name="Osipova E."/>
            <person name="Leigh N.D."/>
            <person name="Simon A."/>
            <person name="Yun M.H."/>
        </authorList>
    </citation>
    <scope>NUCLEOTIDE SEQUENCE</scope>
    <source>
        <strain evidence="1">20211129_DDA</strain>
        <tissue evidence="1">Liver</tissue>
    </source>
</reference>
<protein>
    <recommendedName>
        <fullName evidence="3">Secreted protein</fullName>
    </recommendedName>
</protein>
<sequence>MLMVLQLRVSAPSRPMSSVVLIRPFPHPLWGFVLDHLREDNTGRRDLRVPTGGSHISLAIRGVRSGPSVNGESEELDPLRSELLLLRSASLLVSSCERVNVLTSFKACTWSFAICDFVGRVKVFFFFFLRG</sequence>
<organism evidence="1 2">
    <name type="scientific">Pleurodeles waltl</name>
    <name type="common">Iberian ribbed newt</name>
    <dbReference type="NCBI Taxonomy" id="8319"/>
    <lineage>
        <taxon>Eukaryota</taxon>
        <taxon>Metazoa</taxon>
        <taxon>Chordata</taxon>
        <taxon>Craniata</taxon>
        <taxon>Vertebrata</taxon>
        <taxon>Euteleostomi</taxon>
        <taxon>Amphibia</taxon>
        <taxon>Batrachia</taxon>
        <taxon>Caudata</taxon>
        <taxon>Salamandroidea</taxon>
        <taxon>Salamandridae</taxon>
        <taxon>Pleurodelinae</taxon>
        <taxon>Pleurodeles</taxon>
    </lineage>
</organism>
<dbReference type="AlphaFoldDB" id="A0AAV7UCW2"/>
<name>A0AAV7UCW2_PLEWA</name>